<protein>
    <recommendedName>
        <fullName evidence="3">F-box domain-containing protein</fullName>
    </recommendedName>
</protein>
<proteinExistence type="predicted"/>
<gene>
    <name evidence="1" type="ORF">FIBSPDRAFT_969747</name>
</gene>
<organism evidence="1 2">
    <name type="scientific">Athelia psychrophila</name>
    <dbReference type="NCBI Taxonomy" id="1759441"/>
    <lineage>
        <taxon>Eukaryota</taxon>
        <taxon>Fungi</taxon>
        <taxon>Dikarya</taxon>
        <taxon>Basidiomycota</taxon>
        <taxon>Agaricomycotina</taxon>
        <taxon>Agaricomycetes</taxon>
        <taxon>Agaricomycetidae</taxon>
        <taxon>Atheliales</taxon>
        <taxon>Atheliaceae</taxon>
        <taxon>Athelia</taxon>
    </lineage>
</organism>
<dbReference type="OrthoDB" id="3139399at2759"/>
<reference evidence="1 2" key="1">
    <citation type="journal article" date="2016" name="Mol. Biol. Evol.">
        <title>Comparative Genomics of Early-Diverging Mushroom-Forming Fungi Provides Insights into the Origins of Lignocellulose Decay Capabilities.</title>
        <authorList>
            <person name="Nagy L.G."/>
            <person name="Riley R."/>
            <person name="Tritt A."/>
            <person name="Adam C."/>
            <person name="Daum C."/>
            <person name="Floudas D."/>
            <person name="Sun H."/>
            <person name="Yadav J.S."/>
            <person name="Pangilinan J."/>
            <person name="Larsson K.H."/>
            <person name="Matsuura K."/>
            <person name="Barry K."/>
            <person name="Labutti K."/>
            <person name="Kuo R."/>
            <person name="Ohm R.A."/>
            <person name="Bhattacharya S.S."/>
            <person name="Shirouzu T."/>
            <person name="Yoshinaga Y."/>
            <person name="Martin F.M."/>
            <person name="Grigoriev I.V."/>
            <person name="Hibbett D.S."/>
        </authorList>
    </citation>
    <scope>NUCLEOTIDE SEQUENCE [LARGE SCALE GENOMIC DNA]</scope>
    <source>
        <strain evidence="1 2">CBS 109695</strain>
    </source>
</reference>
<sequence length="297" mass="33426">MHIDVGSTNAMPILASCLKRSGKLHLYITLRVSAEYPDEDEMEQKALSLVLEHLHRWRHISIIWQGHCFNPNFTAGNAFSAPMLETLHFETQVIDDPSLDYQASSEIEPPLDLCLPWAQLVDLDLSCFLSVEQCIRILKECARVETCRLPLLRIYSEMDPNADIPTSLDNLRTLHINSDLPLDAFFDSFAFPALSIISISNSPNEYEEHREFAAPDWTQPSFLNLLQRSKAPLEFLRLAVTMSESDLIECLTCVGGTLQVLSVESVDRIPFLPGEAARFMAHHIDAGVVTCTCPKLE</sequence>
<evidence type="ECO:0000313" key="2">
    <source>
        <dbReference type="Proteomes" id="UP000076532"/>
    </source>
</evidence>
<dbReference type="AlphaFoldDB" id="A0A167T7R9"/>
<evidence type="ECO:0008006" key="3">
    <source>
        <dbReference type="Google" id="ProtNLM"/>
    </source>
</evidence>
<keyword evidence="2" id="KW-1185">Reference proteome</keyword>
<dbReference type="Proteomes" id="UP000076532">
    <property type="component" value="Unassembled WGS sequence"/>
</dbReference>
<dbReference type="EMBL" id="KV418391">
    <property type="protein sequence ID" value="KZP02651.1"/>
    <property type="molecule type" value="Genomic_DNA"/>
</dbReference>
<accession>A0A167T7R9</accession>
<evidence type="ECO:0000313" key="1">
    <source>
        <dbReference type="EMBL" id="KZP02651.1"/>
    </source>
</evidence>
<name>A0A167T7R9_9AGAM</name>